<evidence type="ECO:0008006" key="4">
    <source>
        <dbReference type="Google" id="ProtNLM"/>
    </source>
</evidence>
<name>A0ABQ0MBG8_MYCCL</name>
<evidence type="ECO:0000256" key="1">
    <source>
        <dbReference type="SAM" id="Phobius"/>
    </source>
</evidence>
<gene>
    <name evidence="2" type="ORF">MCHLO_16768</name>
</gene>
<protein>
    <recommendedName>
        <fullName evidence="4">Proteophosphoglycan 5</fullName>
    </recommendedName>
</protein>
<dbReference type="EMBL" id="DF849963">
    <property type="protein sequence ID" value="GAT60648.1"/>
    <property type="molecule type" value="Genomic_DNA"/>
</dbReference>
<keyword evidence="3" id="KW-1185">Reference proteome</keyword>
<keyword evidence="1" id="KW-1133">Transmembrane helix</keyword>
<organism evidence="2 3">
    <name type="scientific">Mycena chlorophos</name>
    <name type="common">Agaric fungus</name>
    <name type="synonym">Agaricus chlorophos</name>
    <dbReference type="NCBI Taxonomy" id="658473"/>
    <lineage>
        <taxon>Eukaryota</taxon>
        <taxon>Fungi</taxon>
        <taxon>Dikarya</taxon>
        <taxon>Basidiomycota</taxon>
        <taxon>Agaricomycotina</taxon>
        <taxon>Agaricomycetes</taxon>
        <taxon>Agaricomycetidae</taxon>
        <taxon>Agaricales</taxon>
        <taxon>Marasmiineae</taxon>
        <taxon>Mycenaceae</taxon>
        <taxon>Mycena</taxon>
    </lineage>
</organism>
<keyword evidence="1" id="KW-0472">Membrane</keyword>
<accession>A0ABQ0MBG8</accession>
<dbReference type="Proteomes" id="UP000815677">
    <property type="component" value="Unassembled WGS sequence"/>
</dbReference>
<keyword evidence="1" id="KW-0812">Transmembrane</keyword>
<feature type="transmembrane region" description="Helical" evidence="1">
    <location>
        <begin position="21"/>
        <end position="39"/>
    </location>
</feature>
<reference evidence="2" key="1">
    <citation type="submission" date="2014-09" db="EMBL/GenBank/DDBJ databases">
        <title>Genome sequence of the luminous mushroom Mycena chlorophos for searching fungal bioluminescence genes.</title>
        <authorList>
            <person name="Tanaka Y."/>
            <person name="Kasuga D."/>
            <person name="Oba Y."/>
            <person name="Hase S."/>
            <person name="Sato K."/>
            <person name="Oba Y."/>
            <person name="Sakakibara Y."/>
        </authorList>
    </citation>
    <scope>NUCLEOTIDE SEQUENCE</scope>
</reference>
<sequence>MAYNLVSSEKHHGWRRYRYRSIVFWGTGVLLAGLILLALEQNGNMVSSRFTAGGKPVPNEADAELEVLLPPQPPPKKRAYIRAASLGTEGFGSILQHFKACIVFSTALSSNLILSWDTVDVNDVNVYSTSKIYNERIPKDELTGMDLTKACRIQDHISHGERIKLTRALCSGEGWAAERMDGIAMQMNDCTSIIDLENDELIQDMNGCVMPWVRERLSPHVTLPPPLTTGLPPTRPVTVGVHIRWGDTAIAPTNSSFDPATHNFYGSMTLPHISQVLADLVAAYPEHGVQITIAMERADARVLDWLELAPGTYTLLDSMDVLGDLQQLSANDVLLLGESSYGVLAHLVAPGPGLTIVEGGGLGKFSNTSGWGRHVVYMEKYTPSSVRLLEVPVGV</sequence>
<proteinExistence type="predicted"/>
<evidence type="ECO:0000313" key="2">
    <source>
        <dbReference type="EMBL" id="GAT60648.1"/>
    </source>
</evidence>
<evidence type="ECO:0000313" key="3">
    <source>
        <dbReference type="Proteomes" id="UP000815677"/>
    </source>
</evidence>